<dbReference type="InterPro" id="IPR014033">
    <property type="entry name" value="Arginase"/>
</dbReference>
<keyword evidence="7 10" id="KW-0464">Manganese</keyword>
<evidence type="ECO:0000256" key="6">
    <source>
        <dbReference type="ARBA" id="ARBA00022801"/>
    </source>
</evidence>
<evidence type="ECO:0000256" key="9">
    <source>
        <dbReference type="RuleBase" id="RU003684"/>
    </source>
</evidence>
<reference evidence="11 12" key="1">
    <citation type="submission" date="2023-09" db="EMBL/GenBank/DDBJ databases">
        <title>Pangenome analysis of Batrachochytrium dendrobatidis and related Chytrids.</title>
        <authorList>
            <person name="Yacoub M.N."/>
            <person name="Stajich J.E."/>
            <person name="James T.Y."/>
        </authorList>
    </citation>
    <scope>NUCLEOTIDE SEQUENCE [LARGE SCALE GENOMIC DNA]</scope>
    <source>
        <strain evidence="11 12">JEL0888</strain>
    </source>
</reference>
<dbReference type="Proteomes" id="UP001527925">
    <property type="component" value="Unassembled WGS sequence"/>
</dbReference>
<comment type="cofactor">
    <cofactor evidence="10">
        <name>Mn(2+)</name>
        <dbReference type="ChEBI" id="CHEBI:29035"/>
    </cofactor>
    <text evidence="10">Binds 2 manganese ions per subunit.</text>
</comment>
<evidence type="ECO:0000313" key="12">
    <source>
        <dbReference type="Proteomes" id="UP001527925"/>
    </source>
</evidence>
<comment type="similarity">
    <text evidence="8 9">Belongs to the arginase family.</text>
</comment>
<evidence type="ECO:0000256" key="4">
    <source>
        <dbReference type="ARBA" id="ARBA00022503"/>
    </source>
</evidence>
<dbReference type="PANTHER" id="PTHR43782">
    <property type="entry name" value="ARGINASE"/>
    <property type="match status" value="1"/>
</dbReference>
<organism evidence="11 12">
    <name type="scientific">Polyrhizophydium stewartii</name>
    <dbReference type="NCBI Taxonomy" id="2732419"/>
    <lineage>
        <taxon>Eukaryota</taxon>
        <taxon>Fungi</taxon>
        <taxon>Fungi incertae sedis</taxon>
        <taxon>Chytridiomycota</taxon>
        <taxon>Chytridiomycota incertae sedis</taxon>
        <taxon>Chytridiomycetes</taxon>
        <taxon>Rhizophydiales</taxon>
        <taxon>Rhizophydiales incertae sedis</taxon>
        <taxon>Polyrhizophydium</taxon>
    </lineage>
</organism>
<evidence type="ECO:0000256" key="8">
    <source>
        <dbReference type="PROSITE-ProRule" id="PRU00742"/>
    </source>
</evidence>
<accession>A0ABR4N3N3</accession>
<proteinExistence type="inferred from homology"/>
<comment type="caution">
    <text evidence="11">The sequence shown here is derived from an EMBL/GenBank/DDBJ whole genome shotgun (WGS) entry which is preliminary data.</text>
</comment>
<dbReference type="InterPro" id="IPR006035">
    <property type="entry name" value="Ureohydrolase"/>
</dbReference>
<evidence type="ECO:0000256" key="1">
    <source>
        <dbReference type="ARBA" id="ARBA00005098"/>
    </source>
</evidence>
<dbReference type="InterPro" id="IPR020855">
    <property type="entry name" value="Ureohydrolase_Mn_BS"/>
</dbReference>
<evidence type="ECO:0000256" key="5">
    <source>
        <dbReference type="ARBA" id="ARBA00022723"/>
    </source>
</evidence>
<keyword evidence="4 10" id="KW-0056">Arginine metabolism</keyword>
<comment type="pathway">
    <text evidence="1">Nitrogen metabolism; urea cycle; L-ornithine and urea from L-arginine: step 1/1.</text>
</comment>
<protein>
    <recommendedName>
        <fullName evidence="3 10">Arginase</fullName>
        <ecNumber evidence="2 10">3.5.3.1</ecNumber>
    </recommendedName>
</protein>
<dbReference type="EC" id="3.5.3.1" evidence="2 10"/>
<dbReference type="GO" id="GO:0004053">
    <property type="term" value="F:arginase activity"/>
    <property type="evidence" value="ECO:0007669"/>
    <property type="project" value="UniProtKB-EC"/>
</dbReference>
<sequence>MAASLPPQKYTRGHTVGLVLAPFSGGQPRGGVEHGPNQLLENGLAKQLRALGWTVEGDGPDAMPDFESLRPAKELVHGILKNPLFVSRVTQKIHELVKKTCAEGKVALTLGGDHSIGMGTVSGSAAVHDNLGVIWVDAHADINTADTTESGNLHGCPMSFVMGIGPKVEAFSWLKPCLRPSRIVYIGLRDVDQGEKRILRENGIKAFSMHEVDKYGIGRVMELAIAHLGADCPIHLSFDVDALDPSVAPATGTPVRGGLSFREGHYICESIFETGRLVSMDIMEVNPQLGADHASLVQTIQVGCSLVRSALGETLL</sequence>
<dbReference type="PANTHER" id="PTHR43782:SF3">
    <property type="entry name" value="ARGINASE"/>
    <property type="match status" value="1"/>
</dbReference>
<dbReference type="InterPro" id="IPR023696">
    <property type="entry name" value="Ureohydrolase_dom_sf"/>
</dbReference>
<evidence type="ECO:0000256" key="3">
    <source>
        <dbReference type="ARBA" id="ARBA00018123"/>
    </source>
</evidence>
<dbReference type="Pfam" id="PF00491">
    <property type="entry name" value="Arginase"/>
    <property type="match status" value="1"/>
</dbReference>
<dbReference type="EMBL" id="JADGIZ020000037">
    <property type="protein sequence ID" value="KAL2914125.1"/>
    <property type="molecule type" value="Genomic_DNA"/>
</dbReference>
<dbReference type="PRINTS" id="PR00116">
    <property type="entry name" value="ARGINASE"/>
</dbReference>
<keyword evidence="12" id="KW-1185">Reference proteome</keyword>
<keyword evidence="6 9" id="KW-0378">Hydrolase</keyword>
<evidence type="ECO:0000256" key="10">
    <source>
        <dbReference type="RuleBase" id="RU361159"/>
    </source>
</evidence>
<name>A0ABR4N3N3_9FUNG</name>
<dbReference type="CDD" id="cd09989">
    <property type="entry name" value="Arginase"/>
    <property type="match status" value="1"/>
</dbReference>
<dbReference type="PROSITE" id="PS01053">
    <property type="entry name" value="ARGINASE_1"/>
    <property type="match status" value="1"/>
</dbReference>
<evidence type="ECO:0000256" key="7">
    <source>
        <dbReference type="ARBA" id="ARBA00023211"/>
    </source>
</evidence>
<evidence type="ECO:0000256" key="2">
    <source>
        <dbReference type="ARBA" id="ARBA00012168"/>
    </source>
</evidence>
<dbReference type="Gene3D" id="3.40.800.10">
    <property type="entry name" value="Ureohydrolase domain"/>
    <property type="match status" value="1"/>
</dbReference>
<keyword evidence="5 10" id="KW-0479">Metal-binding</keyword>
<evidence type="ECO:0000313" key="11">
    <source>
        <dbReference type="EMBL" id="KAL2914125.1"/>
    </source>
</evidence>
<comment type="catalytic activity">
    <reaction evidence="10">
        <text>L-arginine + H2O = urea + L-ornithine</text>
        <dbReference type="Rhea" id="RHEA:20569"/>
        <dbReference type="ChEBI" id="CHEBI:15377"/>
        <dbReference type="ChEBI" id="CHEBI:16199"/>
        <dbReference type="ChEBI" id="CHEBI:32682"/>
        <dbReference type="ChEBI" id="CHEBI:46911"/>
        <dbReference type="EC" id="3.5.3.1"/>
    </reaction>
</comment>
<dbReference type="PROSITE" id="PS51409">
    <property type="entry name" value="ARGINASE_2"/>
    <property type="match status" value="1"/>
</dbReference>
<dbReference type="SUPFAM" id="SSF52768">
    <property type="entry name" value="Arginase/deacetylase"/>
    <property type="match status" value="1"/>
</dbReference>
<dbReference type="NCBIfam" id="TIGR01229">
    <property type="entry name" value="rocF_arginase"/>
    <property type="match status" value="1"/>
</dbReference>
<gene>
    <name evidence="11" type="primary">CAR1</name>
    <name evidence="11" type="ORF">HK105_206383</name>
</gene>